<dbReference type="PANTHER" id="PTHR42695">
    <property type="entry name" value="GLUTAMINE AMIDOTRANSFERASE YLR126C-RELATED"/>
    <property type="match status" value="1"/>
</dbReference>
<dbReference type="PANTHER" id="PTHR42695:SF5">
    <property type="entry name" value="GLUTAMINE AMIDOTRANSFERASE YLR126C-RELATED"/>
    <property type="match status" value="1"/>
</dbReference>
<dbReference type="Proteomes" id="UP000053558">
    <property type="component" value="Unassembled WGS sequence"/>
</dbReference>
<keyword evidence="2" id="KW-1185">Reference proteome</keyword>
<evidence type="ECO:0000313" key="2">
    <source>
        <dbReference type="Proteomes" id="UP000053558"/>
    </source>
</evidence>
<evidence type="ECO:0000313" key="1">
    <source>
        <dbReference type="EMBL" id="EIW86137.1"/>
    </source>
</evidence>
<dbReference type="EMBL" id="JH711573">
    <property type="protein sequence ID" value="EIW86137.1"/>
    <property type="molecule type" value="Genomic_DNA"/>
</dbReference>
<dbReference type="GO" id="GO:0005829">
    <property type="term" value="C:cytosol"/>
    <property type="evidence" value="ECO:0007669"/>
    <property type="project" value="TreeGrafter"/>
</dbReference>
<dbReference type="InterPro" id="IPR029062">
    <property type="entry name" value="Class_I_gatase-like"/>
</dbReference>
<evidence type="ECO:0008006" key="3">
    <source>
        <dbReference type="Google" id="ProtNLM"/>
    </source>
</evidence>
<gene>
    <name evidence="1" type="ORF">CONPUDRAFT_160973</name>
</gene>
<dbReference type="RefSeq" id="XP_007763055.1">
    <property type="nucleotide sequence ID" value="XM_007764865.1"/>
</dbReference>
<dbReference type="OrthoDB" id="92161at2759"/>
<name>A0A5M3N4F6_CONPW</name>
<sequence length="313" mass="35074">MVHSGGKPMLARIAVLYVEEQLLGFQKRFCDGGYVLYQWLERTAPDGYFDLMDLDPFRIVDGEYPEEVDEYTAIIVSGPAHGDFVKAEWIPKLVQFVRDVAEDHPGVKLIGLGLGHNIFAAAFGQNAEPRGWELGPYSVTLTEVGRSVFGRDSMVLQMIHQDHAFLPDLTERLRAIGGHPSTKSAPFHTWGYTANAPVQGLFRFSENYNPGSFCSPDELYANLRVVTCLARPGHSGEMMTQMIGELAGCNAVPGEALDEAGERWERGKDHDDDLDCVHSVWFGETIWAVMLTDRLVRKVRVDWEPGQQRVYVI</sequence>
<dbReference type="GO" id="GO:0005634">
    <property type="term" value="C:nucleus"/>
    <property type="evidence" value="ECO:0007669"/>
    <property type="project" value="TreeGrafter"/>
</dbReference>
<protein>
    <recommendedName>
        <fullName evidence="3">Class I glutamine amidotransferase-like protein</fullName>
    </recommendedName>
</protein>
<organism evidence="1 2">
    <name type="scientific">Coniophora puteana (strain RWD-64-598)</name>
    <name type="common">Brown rot fungus</name>
    <dbReference type="NCBI Taxonomy" id="741705"/>
    <lineage>
        <taxon>Eukaryota</taxon>
        <taxon>Fungi</taxon>
        <taxon>Dikarya</taxon>
        <taxon>Basidiomycota</taxon>
        <taxon>Agaricomycotina</taxon>
        <taxon>Agaricomycetes</taxon>
        <taxon>Agaricomycetidae</taxon>
        <taxon>Boletales</taxon>
        <taxon>Coniophorineae</taxon>
        <taxon>Coniophoraceae</taxon>
        <taxon>Coniophora</taxon>
    </lineage>
</organism>
<dbReference type="InterPro" id="IPR044992">
    <property type="entry name" value="ChyE-like"/>
</dbReference>
<proteinExistence type="predicted"/>
<dbReference type="Gene3D" id="3.40.50.880">
    <property type="match status" value="1"/>
</dbReference>
<comment type="caution">
    <text evidence="1">The sequence shown here is derived from an EMBL/GenBank/DDBJ whole genome shotgun (WGS) entry which is preliminary data.</text>
</comment>
<dbReference type="GeneID" id="19204456"/>
<dbReference type="AlphaFoldDB" id="A0A5M3N4F6"/>
<dbReference type="KEGG" id="cput:CONPUDRAFT_160973"/>
<dbReference type="SUPFAM" id="SSF52317">
    <property type="entry name" value="Class I glutamine amidotransferase-like"/>
    <property type="match status" value="1"/>
</dbReference>
<accession>A0A5M3N4F6</accession>
<reference evidence="2" key="1">
    <citation type="journal article" date="2012" name="Science">
        <title>The Paleozoic origin of enzymatic lignin decomposition reconstructed from 31 fungal genomes.</title>
        <authorList>
            <person name="Floudas D."/>
            <person name="Binder M."/>
            <person name="Riley R."/>
            <person name="Barry K."/>
            <person name="Blanchette R.A."/>
            <person name="Henrissat B."/>
            <person name="Martinez A.T."/>
            <person name="Otillar R."/>
            <person name="Spatafora J.W."/>
            <person name="Yadav J.S."/>
            <person name="Aerts A."/>
            <person name="Benoit I."/>
            <person name="Boyd A."/>
            <person name="Carlson A."/>
            <person name="Copeland A."/>
            <person name="Coutinho P.M."/>
            <person name="de Vries R.P."/>
            <person name="Ferreira P."/>
            <person name="Findley K."/>
            <person name="Foster B."/>
            <person name="Gaskell J."/>
            <person name="Glotzer D."/>
            <person name="Gorecki P."/>
            <person name="Heitman J."/>
            <person name="Hesse C."/>
            <person name="Hori C."/>
            <person name="Igarashi K."/>
            <person name="Jurgens J.A."/>
            <person name="Kallen N."/>
            <person name="Kersten P."/>
            <person name="Kohler A."/>
            <person name="Kuees U."/>
            <person name="Kumar T.K.A."/>
            <person name="Kuo A."/>
            <person name="LaButti K."/>
            <person name="Larrondo L.F."/>
            <person name="Lindquist E."/>
            <person name="Ling A."/>
            <person name="Lombard V."/>
            <person name="Lucas S."/>
            <person name="Lundell T."/>
            <person name="Martin R."/>
            <person name="McLaughlin D.J."/>
            <person name="Morgenstern I."/>
            <person name="Morin E."/>
            <person name="Murat C."/>
            <person name="Nagy L.G."/>
            <person name="Nolan M."/>
            <person name="Ohm R.A."/>
            <person name="Patyshakuliyeva A."/>
            <person name="Rokas A."/>
            <person name="Ruiz-Duenas F.J."/>
            <person name="Sabat G."/>
            <person name="Salamov A."/>
            <person name="Samejima M."/>
            <person name="Schmutz J."/>
            <person name="Slot J.C."/>
            <person name="St John F."/>
            <person name="Stenlid J."/>
            <person name="Sun H."/>
            <person name="Sun S."/>
            <person name="Syed K."/>
            <person name="Tsang A."/>
            <person name="Wiebenga A."/>
            <person name="Young D."/>
            <person name="Pisabarro A."/>
            <person name="Eastwood D.C."/>
            <person name="Martin F."/>
            <person name="Cullen D."/>
            <person name="Grigoriev I.V."/>
            <person name="Hibbett D.S."/>
        </authorList>
    </citation>
    <scope>NUCLEOTIDE SEQUENCE [LARGE SCALE GENOMIC DNA]</scope>
    <source>
        <strain evidence="2">RWD-64-598 SS2</strain>
    </source>
</reference>